<name>A0AAU7KMR3_9GAMM</name>
<evidence type="ECO:0000313" key="1">
    <source>
        <dbReference type="EMBL" id="XBO72947.1"/>
    </source>
</evidence>
<organism evidence="1">
    <name type="scientific">Halomonas sp. RT37</name>
    <dbReference type="NCBI Taxonomy" id="2950872"/>
    <lineage>
        <taxon>Bacteria</taxon>
        <taxon>Pseudomonadati</taxon>
        <taxon>Pseudomonadota</taxon>
        <taxon>Gammaproteobacteria</taxon>
        <taxon>Oceanospirillales</taxon>
        <taxon>Halomonadaceae</taxon>
        <taxon>Halomonas</taxon>
    </lineage>
</organism>
<dbReference type="RefSeq" id="WP_181248679.1">
    <property type="nucleotide sequence ID" value="NZ_CP098827.1"/>
</dbReference>
<proteinExistence type="predicted"/>
<reference evidence="1" key="1">
    <citation type="submission" date="2022-06" db="EMBL/GenBank/DDBJ databases">
        <title>A novel DMS-producing enzyme.</title>
        <authorList>
            <person name="Zhang Y."/>
        </authorList>
    </citation>
    <scope>NUCLEOTIDE SEQUENCE</scope>
    <source>
        <strain evidence="1">RT37</strain>
    </source>
</reference>
<dbReference type="EMBL" id="CP098827">
    <property type="protein sequence ID" value="XBO72947.1"/>
    <property type="molecule type" value="Genomic_DNA"/>
</dbReference>
<dbReference type="AlphaFoldDB" id="A0AAU7KMR3"/>
<accession>A0AAU7KMR3</accession>
<sequence>MYRGIFSFGNINDAVVILIDINRIDDTIAVTIQDSIFPIVKIDNKWLCSVAIRRQIVVGISQRKTILRDIFIVCIIAIVGVRSLEDIQQAIMIGVGRIRNGRGPIITLGDIQLTIVVGVTIEVVCRGVPIGIDRRQPLAGRSGGIAGVLVVGVIESVLVDIGARRFYIILGRLRLDVIGDAIVVAVDILVIADTITIGIL</sequence>
<protein>
    <submittedName>
        <fullName evidence="1">Uncharacterized protein</fullName>
    </submittedName>
</protein>
<gene>
    <name evidence="1" type="ORF">NFG58_09710</name>
</gene>